<name>A0A2N9LUR7_9BACT</name>
<proteinExistence type="predicted"/>
<protein>
    <submittedName>
        <fullName evidence="1">Uncharacterized protein</fullName>
    </submittedName>
</protein>
<dbReference type="AlphaFoldDB" id="A0A2N9LUR7"/>
<accession>A0A2N9LUR7</accession>
<dbReference type="PROSITE" id="PS51257">
    <property type="entry name" value="PROKAR_LIPOPROTEIN"/>
    <property type="match status" value="1"/>
</dbReference>
<gene>
    <name evidence="1" type="ORF">SBA5_560051</name>
</gene>
<dbReference type="Proteomes" id="UP000239735">
    <property type="component" value="Unassembled WGS sequence"/>
</dbReference>
<evidence type="ECO:0000313" key="1">
    <source>
        <dbReference type="EMBL" id="SPE26885.1"/>
    </source>
</evidence>
<sequence length="187" mass="19519">MLKCSRASVECLWREAIVRFLGTAHGLLSGGCGDEMPGHVDADRDLVFDGHGEERRTLDFEVGTGERNGSGDTDFPALLDALERDLGVVGRLAGELDFEVGVNPLLRDLGLRNAGAYLDEGKLGAARGFDHVQIAVGVARVKGLDRDGDEEVAPAGVTDSFAAGGVADAVNLVHGMRHVIGEGGLAG</sequence>
<reference evidence="2" key="1">
    <citation type="submission" date="2018-02" db="EMBL/GenBank/DDBJ databases">
        <authorList>
            <person name="Hausmann B."/>
        </authorList>
    </citation>
    <scope>NUCLEOTIDE SEQUENCE [LARGE SCALE GENOMIC DNA]</scope>
    <source>
        <strain evidence="2">Peat soil MAG SbA5</strain>
    </source>
</reference>
<evidence type="ECO:0000313" key="2">
    <source>
        <dbReference type="Proteomes" id="UP000239735"/>
    </source>
</evidence>
<dbReference type="EMBL" id="OKRB01000115">
    <property type="protein sequence ID" value="SPE26885.1"/>
    <property type="molecule type" value="Genomic_DNA"/>
</dbReference>
<organism evidence="1 2">
    <name type="scientific">Candidatus Sulfuritelmatomonas gaucii</name>
    <dbReference type="NCBI Taxonomy" id="2043161"/>
    <lineage>
        <taxon>Bacteria</taxon>
        <taxon>Pseudomonadati</taxon>
        <taxon>Acidobacteriota</taxon>
        <taxon>Terriglobia</taxon>
        <taxon>Terriglobales</taxon>
        <taxon>Acidobacteriaceae</taxon>
        <taxon>Candidatus Sulfuritelmatomonas</taxon>
    </lineage>
</organism>